<feature type="region of interest" description="Disordered" evidence="1">
    <location>
        <begin position="26"/>
        <end position="65"/>
    </location>
</feature>
<name>A0ABT0LX74_9RHOB</name>
<comment type="caution">
    <text evidence="2">The sequence shown here is derived from an EMBL/GenBank/DDBJ whole genome shotgun (WGS) entry which is preliminary data.</text>
</comment>
<proteinExistence type="predicted"/>
<dbReference type="EMBL" id="JALZWP010000001">
    <property type="protein sequence ID" value="MCL1627212.1"/>
    <property type="molecule type" value="Genomic_DNA"/>
</dbReference>
<feature type="compositionally biased region" description="Polar residues" evidence="1">
    <location>
        <begin position="53"/>
        <end position="65"/>
    </location>
</feature>
<accession>A0ABT0LX74</accession>
<dbReference type="Proteomes" id="UP001202550">
    <property type="component" value="Unassembled WGS sequence"/>
</dbReference>
<feature type="compositionally biased region" description="Basic and acidic residues" evidence="1">
    <location>
        <begin position="35"/>
        <end position="51"/>
    </location>
</feature>
<gene>
    <name evidence="2" type="ORF">M3N55_00565</name>
</gene>
<evidence type="ECO:0000313" key="3">
    <source>
        <dbReference type="Proteomes" id="UP001202550"/>
    </source>
</evidence>
<keyword evidence="3" id="KW-1185">Reference proteome</keyword>
<organism evidence="2 3">
    <name type="scientific">Roseinatronobacter domitianus</name>
    <dbReference type="NCBI Taxonomy" id="2940293"/>
    <lineage>
        <taxon>Bacteria</taxon>
        <taxon>Pseudomonadati</taxon>
        <taxon>Pseudomonadota</taxon>
        <taxon>Alphaproteobacteria</taxon>
        <taxon>Rhodobacterales</taxon>
        <taxon>Paracoccaceae</taxon>
        <taxon>Roseinatronobacter</taxon>
    </lineage>
</organism>
<dbReference type="RefSeq" id="WP_249055380.1">
    <property type="nucleotide sequence ID" value="NZ_JALZWP010000001.1"/>
</dbReference>
<evidence type="ECO:0000256" key="1">
    <source>
        <dbReference type="SAM" id="MobiDB-lite"/>
    </source>
</evidence>
<protein>
    <submittedName>
        <fullName evidence="2">D-galactarate dehydratase</fullName>
    </submittedName>
</protein>
<reference evidence="2 3" key="1">
    <citation type="submission" date="2022-05" db="EMBL/GenBank/DDBJ databases">
        <title>Seasonal and diel survey of microbial diversity of the Tyrrhenian coast.</title>
        <authorList>
            <person name="Gattoni G."/>
            <person name="Corral P."/>
        </authorList>
    </citation>
    <scope>NUCLEOTIDE SEQUENCE [LARGE SCALE GENOMIC DNA]</scope>
    <source>
        <strain evidence="2 3">V10</strain>
    </source>
</reference>
<sequence>MLFCGIGILAGCALAPLDRWNPNTPGTADIVVARPDSETPRPQARPDRGADTEGSSDLAANSSAGQSVAGLGETLANLGSPTEPGLWLRTGLVTRVQQGRVARADGNGTIRVELRPSGAAPSAGSQLSLAAFRALDAPLTQLVKLRVFAE</sequence>
<evidence type="ECO:0000313" key="2">
    <source>
        <dbReference type="EMBL" id="MCL1627212.1"/>
    </source>
</evidence>